<organism evidence="2 3">
    <name type="scientific">Nicotiana sylvestris</name>
    <name type="common">Wood tobacco</name>
    <name type="synonym">South American tobacco</name>
    <dbReference type="NCBI Taxonomy" id="4096"/>
    <lineage>
        <taxon>Eukaryota</taxon>
        <taxon>Viridiplantae</taxon>
        <taxon>Streptophyta</taxon>
        <taxon>Embryophyta</taxon>
        <taxon>Tracheophyta</taxon>
        <taxon>Spermatophyta</taxon>
        <taxon>Magnoliopsida</taxon>
        <taxon>eudicotyledons</taxon>
        <taxon>Gunneridae</taxon>
        <taxon>Pentapetalae</taxon>
        <taxon>asterids</taxon>
        <taxon>lamiids</taxon>
        <taxon>Solanales</taxon>
        <taxon>Solanaceae</taxon>
        <taxon>Nicotianoideae</taxon>
        <taxon>Nicotianeae</taxon>
        <taxon>Nicotiana</taxon>
    </lineage>
</organism>
<name>A0A1U7VAS2_NICSY</name>
<dbReference type="Proteomes" id="UP000189701">
    <property type="component" value="Unplaced"/>
</dbReference>
<dbReference type="RefSeq" id="XP_009759374.1">
    <property type="nucleotide sequence ID" value="XM_009761072.1"/>
</dbReference>
<evidence type="ECO:0000313" key="2">
    <source>
        <dbReference type="Proteomes" id="UP000189701"/>
    </source>
</evidence>
<feature type="compositionally biased region" description="Basic residues" evidence="1">
    <location>
        <begin position="23"/>
        <end position="35"/>
    </location>
</feature>
<dbReference type="AlphaFoldDB" id="A0A1U7VAS2"/>
<dbReference type="OrthoDB" id="10508428at2759"/>
<protein>
    <submittedName>
        <fullName evidence="3">Uncharacterized protein LOC104211931</fullName>
    </submittedName>
</protein>
<reference evidence="2" key="1">
    <citation type="journal article" date="2013" name="Genome Biol.">
        <title>Reference genomes and transcriptomes of Nicotiana sylvestris and Nicotiana tomentosiformis.</title>
        <authorList>
            <person name="Sierro N."/>
            <person name="Battey J.N."/>
            <person name="Ouadi S."/>
            <person name="Bovet L."/>
            <person name="Goepfert S."/>
            <person name="Bakaher N."/>
            <person name="Peitsch M.C."/>
            <person name="Ivanov N.V."/>
        </authorList>
    </citation>
    <scope>NUCLEOTIDE SEQUENCE [LARGE SCALE GENOMIC DNA]</scope>
</reference>
<accession>A0A1U7VAS2</accession>
<evidence type="ECO:0000313" key="3">
    <source>
        <dbReference type="RefSeq" id="XP_009759374.1"/>
    </source>
</evidence>
<keyword evidence="2" id="KW-1185">Reference proteome</keyword>
<sequence length="163" mass="17107">MARTHATGRGGRPPAPPTDATRSRGRGRGRGRGRVARVAPVNPPASPVPNQAPAAVPVRAPAMPIVISGLQETLAQILTVCTGLAQAVSATTAATTSQVREGTQTPVNRTTEQVIQGLQTPEVVTAQPVAPVQNFVVPAMPEDEQRRLERFDPGTPQAEWGFV</sequence>
<evidence type="ECO:0000256" key="1">
    <source>
        <dbReference type="SAM" id="MobiDB-lite"/>
    </source>
</evidence>
<proteinExistence type="predicted"/>
<gene>
    <name evidence="3" type="primary">LOC104211931</name>
</gene>
<feature type="region of interest" description="Disordered" evidence="1">
    <location>
        <begin position="1"/>
        <end position="52"/>
    </location>
</feature>
<reference evidence="3" key="2">
    <citation type="submission" date="2025-08" db="UniProtKB">
        <authorList>
            <consortium name="RefSeq"/>
        </authorList>
    </citation>
    <scope>IDENTIFICATION</scope>
    <source>
        <tissue evidence="3">Leaf</tissue>
    </source>
</reference>